<proteinExistence type="predicted"/>
<dbReference type="GO" id="GO:0006897">
    <property type="term" value="P:endocytosis"/>
    <property type="evidence" value="ECO:0007669"/>
    <property type="project" value="TreeGrafter"/>
</dbReference>
<dbReference type="InterPro" id="IPR030125">
    <property type="entry name" value="SPIN90/Ldb17"/>
</dbReference>
<dbReference type="EMBL" id="ML119681">
    <property type="protein sequence ID" value="RPA81191.1"/>
    <property type="molecule type" value="Genomic_DNA"/>
</dbReference>
<dbReference type="PANTHER" id="PTHR13357">
    <property type="entry name" value="SH3 ADAPTER PROTEIN SPIN90 NCK INTERACTING PROTEIN WITH SH3 DOMAIN"/>
    <property type="match status" value="1"/>
</dbReference>
<dbReference type="GO" id="GO:0030479">
    <property type="term" value="C:actin cortical patch"/>
    <property type="evidence" value="ECO:0007669"/>
    <property type="project" value="TreeGrafter"/>
</dbReference>
<evidence type="ECO:0000259" key="2">
    <source>
        <dbReference type="Pfam" id="PF09431"/>
    </source>
</evidence>
<feature type="domain" description="SPIN90/Ldb17 leucine-rich" evidence="2">
    <location>
        <begin position="217"/>
        <end position="359"/>
    </location>
</feature>
<dbReference type="Pfam" id="PF09431">
    <property type="entry name" value="SPIN90_LRD"/>
    <property type="match status" value="1"/>
</dbReference>
<feature type="compositionally biased region" description="Low complexity" evidence="1">
    <location>
        <begin position="619"/>
        <end position="630"/>
    </location>
</feature>
<feature type="compositionally biased region" description="Polar residues" evidence="1">
    <location>
        <begin position="544"/>
        <end position="554"/>
    </location>
</feature>
<feature type="region of interest" description="Disordered" evidence="1">
    <location>
        <begin position="394"/>
        <end position="529"/>
    </location>
</feature>
<dbReference type="STRING" id="1160509.A0A3N4IAH4"/>
<evidence type="ECO:0000313" key="4">
    <source>
        <dbReference type="Proteomes" id="UP000275078"/>
    </source>
</evidence>
<dbReference type="InterPro" id="IPR018556">
    <property type="entry name" value="SPIN90/Ldb17_LRD"/>
</dbReference>
<dbReference type="GO" id="GO:0000147">
    <property type="term" value="P:actin cortical patch assembly"/>
    <property type="evidence" value="ECO:0007669"/>
    <property type="project" value="TreeGrafter"/>
</dbReference>
<feature type="region of interest" description="Disordered" evidence="1">
    <location>
        <begin position="544"/>
        <end position="727"/>
    </location>
</feature>
<accession>A0A3N4IAH4</accession>
<feature type="compositionally biased region" description="Basic and acidic residues" evidence="1">
    <location>
        <begin position="431"/>
        <end position="445"/>
    </location>
</feature>
<name>A0A3N4IAH4_ASCIM</name>
<reference evidence="3 4" key="1">
    <citation type="journal article" date="2018" name="Nat. Ecol. Evol.">
        <title>Pezizomycetes genomes reveal the molecular basis of ectomycorrhizal truffle lifestyle.</title>
        <authorList>
            <person name="Murat C."/>
            <person name="Payen T."/>
            <person name="Noel B."/>
            <person name="Kuo A."/>
            <person name="Morin E."/>
            <person name="Chen J."/>
            <person name="Kohler A."/>
            <person name="Krizsan K."/>
            <person name="Balestrini R."/>
            <person name="Da Silva C."/>
            <person name="Montanini B."/>
            <person name="Hainaut M."/>
            <person name="Levati E."/>
            <person name="Barry K.W."/>
            <person name="Belfiori B."/>
            <person name="Cichocki N."/>
            <person name="Clum A."/>
            <person name="Dockter R.B."/>
            <person name="Fauchery L."/>
            <person name="Guy J."/>
            <person name="Iotti M."/>
            <person name="Le Tacon F."/>
            <person name="Lindquist E.A."/>
            <person name="Lipzen A."/>
            <person name="Malagnac F."/>
            <person name="Mello A."/>
            <person name="Molinier V."/>
            <person name="Miyauchi S."/>
            <person name="Poulain J."/>
            <person name="Riccioni C."/>
            <person name="Rubini A."/>
            <person name="Sitrit Y."/>
            <person name="Splivallo R."/>
            <person name="Traeger S."/>
            <person name="Wang M."/>
            <person name="Zifcakova L."/>
            <person name="Wipf D."/>
            <person name="Zambonelli A."/>
            <person name="Paolocci F."/>
            <person name="Nowrousian M."/>
            <person name="Ottonello S."/>
            <person name="Baldrian P."/>
            <person name="Spatafora J.W."/>
            <person name="Henrissat B."/>
            <person name="Nagy L.G."/>
            <person name="Aury J.M."/>
            <person name="Wincker P."/>
            <person name="Grigoriev I.V."/>
            <person name="Bonfante P."/>
            <person name="Martin F.M."/>
        </authorList>
    </citation>
    <scope>NUCLEOTIDE SEQUENCE [LARGE SCALE GENOMIC DNA]</scope>
    <source>
        <strain evidence="3 4">RN42</strain>
    </source>
</reference>
<dbReference type="GO" id="GO:0071933">
    <property type="term" value="F:Arp2/3 complex binding"/>
    <property type="evidence" value="ECO:0007669"/>
    <property type="project" value="TreeGrafter"/>
</dbReference>
<sequence length="727" mass="80812">MDYGYGSGSDDSYNGSTGPSENAVMEFWQELEMILNRSCDTLDATDEVLKAIYRCCNKYDDCIQCDEEWETVGYKILDSRLYQRHPTHIRNKMIAGIRKACSYRPFFGPYGDLILAKGTSTAGLNVMATVLMLLGCSEPDHTTFHLMLENDCFERLKGEILDRKDDEEQWLVKRLMKLLYEMSRIQKLRREDLQSIDDEFITYLLDLVEAAPTDASDPYNYIIIRVLLIINEQYMLLTHKAKGDDVVEEEPLTNRVLKTLCFKGGDYRSFGESIILLLNRETETALQLLILKVLYLLFTTKATQEFFYDNDLRVLVDVIIRNVLDLPDEAYALRHTYLRVLYPLLSYSQLRYEPYKVNQLTHMFNLLTTSRSTHFAPADETTVRLVTRCQEVKWLQPPESPTSTAPGTPALTRESTVESSIGPATDDGNDDIDKPAGEDTTKADNGESSLEPAPVITETSKPKPKSRRRHPPPPIPRGANHSHASHAIRSGPPSPTPSSHTPLTRTSSSASSTPSSPTNHHNLPLPAARKLGISLAHGLDSQRSVLELAQTSSEPGIDAPSRTGRRSQPPVPHTRRGQPIKATITAITSRRPPPPPIPTTTNQRSLLPPIPPTPSNGARTPSRPQTPTSPLSDTMARMAIDEPDHTKKDEPEHTAKETTEPDHPLKKDPAISITDDLAPSPQLSSTSVESALGISTIKAPPVSIRGKMRRPPPPPPRKGRKGVAGAH</sequence>
<keyword evidence="4" id="KW-1185">Reference proteome</keyword>
<feature type="compositionally biased region" description="Low complexity" evidence="1">
    <location>
        <begin position="497"/>
        <end position="518"/>
    </location>
</feature>
<gene>
    <name evidence="3" type="ORF">BJ508DRAFT_326578</name>
</gene>
<evidence type="ECO:0000256" key="1">
    <source>
        <dbReference type="SAM" id="MobiDB-lite"/>
    </source>
</evidence>
<feature type="compositionally biased region" description="Basic residues" evidence="1">
    <location>
        <begin position="462"/>
        <end position="471"/>
    </location>
</feature>
<organism evidence="3 4">
    <name type="scientific">Ascobolus immersus RN42</name>
    <dbReference type="NCBI Taxonomy" id="1160509"/>
    <lineage>
        <taxon>Eukaryota</taxon>
        <taxon>Fungi</taxon>
        <taxon>Dikarya</taxon>
        <taxon>Ascomycota</taxon>
        <taxon>Pezizomycotina</taxon>
        <taxon>Pezizomycetes</taxon>
        <taxon>Pezizales</taxon>
        <taxon>Ascobolaceae</taxon>
        <taxon>Ascobolus</taxon>
    </lineage>
</organism>
<dbReference type="PANTHER" id="PTHR13357:SF1">
    <property type="entry name" value="NCK-INTERACTING PROTEIN WITH SH3 DOMAIN"/>
    <property type="match status" value="1"/>
</dbReference>
<dbReference type="OrthoDB" id="445362at2759"/>
<dbReference type="Proteomes" id="UP000275078">
    <property type="component" value="Unassembled WGS sequence"/>
</dbReference>
<protein>
    <recommendedName>
        <fullName evidence="2">SPIN90/Ldb17 leucine-rich domain-containing protein</fullName>
    </recommendedName>
</protein>
<dbReference type="GO" id="GO:0051666">
    <property type="term" value="P:actin cortical patch localization"/>
    <property type="evidence" value="ECO:0007669"/>
    <property type="project" value="TreeGrafter"/>
</dbReference>
<evidence type="ECO:0000313" key="3">
    <source>
        <dbReference type="EMBL" id="RPA81191.1"/>
    </source>
</evidence>
<dbReference type="AlphaFoldDB" id="A0A3N4IAH4"/>
<feature type="compositionally biased region" description="Basic and acidic residues" evidence="1">
    <location>
        <begin position="639"/>
        <end position="669"/>
    </location>
</feature>